<evidence type="ECO:0000313" key="8">
    <source>
        <dbReference type="EMBL" id="PIS16116.1"/>
    </source>
</evidence>
<comment type="subcellular location">
    <subcellularLocation>
        <location evidence="7">Cytoplasm</location>
    </subcellularLocation>
</comment>
<feature type="binding site" evidence="7">
    <location>
        <position position="231"/>
    </location>
    <ligand>
        <name>ATP</name>
        <dbReference type="ChEBI" id="CHEBI:30616"/>
    </ligand>
</feature>
<dbReference type="PRINTS" id="PR01040">
    <property type="entry name" value="TRNASYNTHTYR"/>
</dbReference>
<comment type="caution">
    <text evidence="7">Lacks conserved residue(s) required for the propagation of feature annotation.</text>
</comment>
<dbReference type="EMBL" id="PEZG01000002">
    <property type="protein sequence ID" value="PIS16116.1"/>
    <property type="molecule type" value="Genomic_DNA"/>
</dbReference>
<dbReference type="SUPFAM" id="SSF52374">
    <property type="entry name" value="Nucleotidylyl transferase"/>
    <property type="match status" value="1"/>
</dbReference>
<comment type="similarity">
    <text evidence="7">Belongs to the class-I aminoacyl-tRNA synthetase family. TyrS type 1 subfamily.</text>
</comment>
<keyword evidence="2 7" id="KW-0547">Nucleotide-binding</keyword>
<dbReference type="GO" id="GO:0005524">
    <property type="term" value="F:ATP binding"/>
    <property type="evidence" value="ECO:0007669"/>
    <property type="project" value="UniProtKB-UniRule"/>
</dbReference>
<dbReference type="Gene3D" id="1.10.240.10">
    <property type="entry name" value="Tyrosyl-Transfer RNA Synthetase"/>
    <property type="match status" value="1"/>
</dbReference>
<dbReference type="EC" id="6.1.1.1" evidence="7"/>
<comment type="function">
    <text evidence="7">Catalyzes the attachment of tyrosine to tRNA(Tyr) in a two-step reaction: tyrosine is first activated by ATP to form Tyr-AMP and then transferred to the acceptor end of tRNA(Tyr).</text>
</comment>
<dbReference type="InterPro" id="IPR024107">
    <property type="entry name" value="Tyr-tRNA-ligase_bac_1"/>
</dbReference>
<keyword evidence="3 7" id="KW-0067">ATP-binding</keyword>
<dbReference type="NCBIfam" id="TIGR00234">
    <property type="entry name" value="tyrS"/>
    <property type="match status" value="1"/>
</dbReference>
<dbReference type="GO" id="GO:0004831">
    <property type="term" value="F:tyrosine-tRNA ligase activity"/>
    <property type="evidence" value="ECO:0007669"/>
    <property type="project" value="UniProtKB-UniRule"/>
</dbReference>
<feature type="binding site" evidence="7">
    <location>
        <position position="167"/>
    </location>
    <ligand>
        <name>L-tyrosine</name>
        <dbReference type="ChEBI" id="CHEBI:58315"/>
    </ligand>
</feature>
<evidence type="ECO:0000256" key="6">
    <source>
        <dbReference type="ARBA" id="ARBA00048248"/>
    </source>
</evidence>
<comment type="catalytic activity">
    <reaction evidence="6 7">
        <text>tRNA(Tyr) + L-tyrosine + ATP = L-tyrosyl-tRNA(Tyr) + AMP + diphosphate + H(+)</text>
        <dbReference type="Rhea" id="RHEA:10220"/>
        <dbReference type="Rhea" id="RHEA-COMP:9706"/>
        <dbReference type="Rhea" id="RHEA-COMP:9707"/>
        <dbReference type="ChEBI" id="CHEBI:15378"/>
        <dbReference type="ChEBI" id="CHEBI:30616"/>
        <dbReference type="ChEBI" id="CHEBI:33019"/>
        <dbReference type="ChEBI" id="CHEBI:58315"/>
        <dbReference type="ChEBI" id="CHEBI:78442"/>
        <dbReference type="ChEBI" id="CHEBI:78536"/>
        <dbReference type="ChEBI" id="CHEBI:456215"/>
        <dbReference type="EC" id="6.1.1.1"/>
    </reaction>
</comment>
<feature type="short sequence motif" description="'KMSKS' region" evidence="7">
    <location>
        <begin position="228"/>
        <end position="232"/>
    </location>
</feature>
<sequence length="404" mass="46144">MNSFVDELTWRGLIYQKTPGIEAVFKKGTTLYIGFDPTAPDFHIGHLVWISFLQRALMFGQNIIVIAGGGTALIGDPGGKDEERPILPKEIIEKNKELAKKQLSRFIQFDGKRARMVDNSEWIEKLTLVDFLRDTGKYMSVNSMLDKEAIKTRITRQEGISYAEFSYQLLQAYDFLLLYQKYHCEVQIGGSDQWGNIVQGVELVRKKTGKQAYGLSFPLIVNPNTGKKFGKTEKGAAIWLNKEKTHPFAFYQFFINIEDELVPSLMKVYSFKTHDEITKLISLWENEKQNRILQKELAYELTELVHGKNIADQCKRVASLLFEKGTSELSEADVEFIKTSLPYKKISSEKDFVLEQALIDLGLTSSKGEARRLVEQNGVKTEKLFGKYHVIRKGKKEYGIIEVA</sequence>
<dbReference type="InterPro" id="IPR014729">
    <property type="entry name" value="Rossmann-like_a/b/a_fold"/>
</dbReference>
<comment type="subunit">
    <text evidence="7">Homodimer.</text>
</comment>
<comment type="caution">
    <text evidence="8">The sequence shown here is derived from an EMBL/GenBank/DDBJ whole genome shotgun (WGS) entry which is preliminary data.</text>
</comment>
<evidence type="ECO:0000256" key="4">
    <source>
        <dbReference type="ARBA" id="ARBA00022917"/>
    </source>
</evidence>
<dbReference type="PROSITE" id="PS00178">
    <property type="entry name" value="AA_TRNA_LIGASE_I"/>
    <property type="match status" value="1"/>
</dbReference>
<proteinExistence type="inferred from homology"/>
<dbReference type="GO" id="GO:0003723">
    <property type="term" value="F:RNA binding"/>
    <property type="evidence" value="ECO:0007669"/>
    <property type="project" value="InterPro"/>
</dbReference>
<dbReference type="CDD" id="cd00805">
    <property type="entry name" value="TyrRS_core"/>
    <property type="match status" value="1"/>
</dbReference>
<dbReference type="PANTHER" id="PTHR11766:SF0">
    <property type="entry name" value="TYROSINE--TRNA LIGASE, MITOCHONDRIAL"/>
    <property type="match status" value="1"/>
</dbReference>
<evidence type="ECO:0000256" key="1">
    <source>
        <dbReference type="ARBA" id="ARBA00022598"/>
    </source>
</evidence>
<dbReference type="Gene3D" id="3.10.290.10">
    <property type="entry name" value="RNA-binding S4 domain"/>
    <property type="match status" value="1"/>
</dbReference>
<dbReference type="FunFam" id="1.10.240.10:FF:000001">
    <property type="entry name" value="Tyrosine--tRNA ligase"/>
    <property type="match status" value="1"/>
</dbReference>
<dbReference type="SUPFAM" id="SSF55174">
    <property type="entry name" value="Alpha-L RNA-binding motif"/>
    <property type="match status" value="1"/>
</dbReference>
<evidence type="ECO:0000256" key="7">
    <source>
        <dbReference type="HAMAP-Rule" id="MF_02006"/>
    </source>
</evidence>
<evidence type="ECO:0000256" key="3">
    <source>
        <dbReference type="ARBA" id="ARBA00022840"/>
    </source>
</evidence>
<dbReference type="PANTHER" id="PTHR11766">
    <property type="entry name" value="TYROSYL-TRNA SYNTHETASE"/>
    <property type="match status" value="1"/>
</dbReference>
<dbReference type="InterPro" id="IPR001412">
    <property type="entry name" value="aa-tRNA-synth_I_CS"/>
</dbReference>
<keyword evidence="1 7" id="KW-0436">Ligase</keyword>
<accession>A0A2H0WTY9</accession>
<dbReference type="InterPro" id="IPR024088">
    <property type="entry name" value="Tyr-tRNA-ligase_bac-type"/>
</dbReference>
<evidence type="ECO:0000256" key="5">
    <source>
        <dbReference type="ARBA" id="ARBA00023146"/>
    </source>
</evidence>
<keyword evidence="4 7" id="KW-0648">Protein biosynthesis</keyword>
<keyword evidence="7" id="KW-0963">Cytoplasm</keyword>
<gene>
    <name evidence="7" type="primary">tyrS</name>
    <name evidence="8" type="ORF">COT62_00080</name>
</gene>
<dbReference type="Proteomes" id="UP000231198">
    <property type="component" value="Unassembled WGS sequence"/>
</dbReference>
<dbReference type="Gene3D" id="3.40.50.620">
    <property type="entry name" value="HUPs"/>
    <property type="match status" value="1"/>
</dbReference>
<name>A0A2H0WTY9_9BACT</name>
<dbReference type="GO" id="GO:0006437">
    <property type="term" value="P:tyrosyl-tRNA aminoacylation"/>
    <property type="evidence" value="ECO:0007669"/>
    <property type="project" value="UniProtKB-UniRule"/>
</dbReference>
<dbReference type="AlphaFoldDB" id="A0A2H0WTY9"/>
<dbReference type="InterPro" id="IPR002307">
    <property type="entry name" value="Tyr-tRNA-ligase"/>
</dbReference>
<evidence type="ECO:0000313" key="9">
    <source>
        <dbReference type="Proteomes" id="UP000231198"/>
    </source>
</evidence>
<feature type="binding site" evidence="7">
    <location>
        <position position="171"/>
    </location>
    <ligand>
        <name>L-tyrosine</name>
        <dbReference type="ChEBI" id="CHEBI:58315"/>
    </ligand>
</feature>
<protein>
    <recommendedName>
        <fullName evidence="7">Tyrosine--tRNA ligase</fullName>
        <ecNumber evidence="7">6.1.1.1</ecNumber>
    </recommendedName>
    <alternativeName>
        <fullName evidence="7">Tyrosyl-tRNA synthetase</fullName>
        <shortName evidence="7">TyrRS</shortName>
    </alternativeName>
</protein>
<keyword evidence="5 7" id="KW-0030">Aminoacyl-tRNA synthetase</keyword>
<dbReference type="InterPro" id="IPR002305">
    <property type="entry name" value="aa-tRNA-synth_Ic"/>
</dbReference>
<reference evidence="9" key="1">
    <citation type="submission" date="2017-09" db="EMBL/GenBank/DDBJ databases">
        <title>Depth-based differentiation of microbial function through sediment-hosted aquifers and enrichment of novel symbionts in the deep terrestrial subsurface.</title>
        <authorList>
            <person name="Probst A.J."/>
            <person name="Ladd B."/>
            <person name="Jarett J.K."/>
            <person name="Geller-Mcgrath D.E."/>
            <person name="Sieber C.M.K."/>
            <person name="Emerson J.B."/>
            <person name="Anantharaman K."/>
            <person name="Thomas B.C."/>
            <person name="Malmstrom R."/>
            <person name="Stieglmeier M."/>
            <person name="Klingl A."/>
            <person name="Woyke T."/>
            <person name="Ryan C.M."/>
            <person name="Banfield J.F."/>
        </authorList>
    </citation>
    <scope>NUCLEOTIDE SEQUENCE [LARGE SCALE GENOMIC DNA]</scope>
</reference>
<feature type="binding site" evidence="7">
    <location>
        <position position="32"/>
    </location>
    <ligand>
        <name>L-tyrosine</name>
        <dbReference type="ChEBI" id="CHEBI:58315"/>
    </ligand>
</feature>
<dbReference type="InterPro" id="IPR036986">
    <property type="entry name" value="S4_RNA-bd_sf"/>
</dbReference>
<dbReference type="Pfam" id="PF00579">
    <property type="entry name" value="tRNA-synt_1b"/>
    <property type="match status" value="1"/>
</dbReference>
<dbReference type="HAMAP" id="MF_02006">
    <property type="entry name" value="Tyr_tRNA_synth_type1"/>
    <property type="match status" value="1"/>
</dbReference>
<organism evidence="8 9">
    <name type="scientific">Candidatus Roizmanbacteria bacterium CG09_land_8_20_14_0_10_41_9</name>
    <dbReference type="NCBI Taxonomy" id="1974850"/>
    <lineage>
        <taxon>Bacteria</taxon>
        <taxon>Candidatus Roizmaniibacteriota</taxon>
    </lineage>
</organism>
<evidence type="ECO:0000256" key="2">
    <source>
        <dbReference type="ARBA" id="ARBA00022741"/>
    </source>
</evidence>
<dbReference type="GO" id="GO:0005829">
    <property type="term" value="C:cytosol"/>
    <property type="evidence" value="ECO:0007669"/>
    <property type="project" value="TreeGrafter"/>
</dbReference>